<keyword evidence="3" id="KW-0732">Signal</keyword>
<dbReference type="Proteomes" id="UP000626109">
    <property type="component" value="Unassembled WGS sequence"/>
</dbReference>
<accession>A0A813HSI7</accession>
<proteinExistence type="predicted"/>
<reference evidence="4" key="1">
    <citation type="submission" date="2021-02" db="EMBL/GenBank/DDBJ databases">
        <authorList>
            <person name="Dougan E. K."/>
            <person name="Rhodes N."/>
            <person name="Thang M."/>
            <person name="Chan C."/>
        </authorList>
    </citation>
    <scope>NUCLEOTIDE SEQUENCE</scope>
</reference>
<feature type="transmembrane region" description="Helical" evidence="2">
    <location>
        <begin position="77"/>
        <end position="98"/>
    </location>
</feature>
<protein>
    <submittedName>
        <fullName evidence="4">Uncharacterized protein</fullName>
    </submittedName>
</protein>
<keyword evidence="2" id="KW-0472">Membrane</keyword>
<feature type="chain" id="PRO_5032639444" evidence="3">
    <location>
        <begin position="24"/>
        <end position="126"/>
    </location>
</feature>
<feature type="signal peptide" evidence="3">
    <location>
        <begin position="1"/>
        <end position="23"/>
    </location>
</feature>
<feature type="region of interest" description="Disordered" evidence="1">
    <location>
        <begin position="32"/>
        <end position="51"/>
    </location>
</feature>
<name>A0A813HSI7_POLGL</name>
<keyword evidence="2" id="KW-1133">Transmembrane helix</keyword>
<organism evidence="4 5">
    <name type="scientific">Polarella glacialis</name>
    <name type="common">Dinoflagellate</name>
    <dbReference type="NCBI Taxonomy" id="89957"/>
    <lineage>
        <taxon>Eukaryota</taxon>
        <taxon>Sar</taxon>
        <taxon>Alveolata</taxon>
        <taxon>Dinophyceae</taxon>
        <taxon>Suessiales</taxon>
        <taxon>Suessiaceae</taxon>
        <taxon>Polarella</taxon>
    </lineage>
</organism>
<dbReference type="EMBL" id="CAJNNW010001684">
    <property type="protein sequence ID" value="CAE8640345.1"/>
    <property type="molecule type" value="Genomic_DNA"/>
</dbReference>
<comment type="caution">
    <text evidence="4">The sequence shown here is derived from an EMBL/GenBank/DDBJ whole genome shotgun (WGS) entry which is preliminary data.</text>
</comment>
<keyword evidence="2" id="KW-0812">Transmembrane</keyword>
<sequence>MARRQTLLPVLVLLAGTWACCWCGGGAFVSGGASREQRRGGATSEAPAQQAGIARTSLAAAARAADDGDSEADTVEVGGLSGFVVGLALLPYVGYALVSTFNIAFRGESFAAGPYGLELISYVVSL</sequence>
<evidence type="ECO:0000256" key="2">
    <source>
        <dbReference type="SAM" id="Phobius"/>
    </source>
</evidence>
<evidence type="ECO:0000256" key="1">
    <source>
        <dbReference type="SAM" id="MobiDB-lite"/>
    </source>
</evidence>
<evidence type="ECO:0000313" key="4">
    <source>
        <dbReference type="EMBL" id="CAE8640345.1"/>
    </source>
</evidence>
<dbReference type="AlphaFoldDB" id="A0A813HSI7"/>
<evidence type="ECO:0000313" key="5">
    <source>
        <dbReference type="Proteomes" id="UP000626109"/>
    </source>
</evidence>
<feature type="non-terminal residue" evidence="4">
    <location>
        <position position="1"/>
    </location>
</feature>
<evidence type="ECO:0000256" key="3">
    <source>
        <dbReference type="SAM" id="SignalP"/>
    </source>
</evidence>
<gene>
    <name evidence="4" type="ORF">PGLA2088_LOCUS2107</name>
</gene>